<dbReference type="SUPFAM" id="SSF54106">
    <property type="entry name" value="LysM domain"/>
    <property type="match status" value="1"/>
</dbReference>
<dbReference type="STRING" id="1294263.JCM21531_3532"/>
<proteinExistence type="predicted"/>
<accession>W4V9U5</accession>
<evidence type="ECO:0000313" key="3">
    <source>
        <dbReference type="Proteomes" id="UP000019109"/>
    </source>
</evidence>
<dbReference type="Pfam" id="PF01476">
    <property type="entry name" value="LysM"/>
    <property type="match status" value="1"/>
</dbReference>
<feature type="domain" description="LysM" evidence="1">
    <location>
        <begin position="46"/>
        <end position="92"/>
    </location>
</feature>
<dbReference type="CDD" id="cd00118">
    <property type="entry name" value="LysM"/>
    <property type="match status" value="1"/>
</dbReference>
<dbReference type="AlphaFoldDB" id="W4V9U5"/>
<dbReference type="EMBL" id="BAVR01000051">
    <property type="protein sequence ID" value="GAE89957.1"/>
    <property type="molecule type" value="Genomic_DNA"/>
</dbReference>
<dbReference type="Gene3D" id="3.10.350.10">
    <property type="entry name" value="LysM domain"/>
    <property type="match status" value="1"/>
</dbReference>
<dbReference type="InterPro" id="IPR036779">
    <property type="entry name" value="LysM_dom_sf"/>
</dbReference>
<comment type="caution">
    <text evidence="2">The sequence shown here is derived from an EMBL/GenBank/DDBJ whole genome shotgun (WGS) entry which is preliminary data.</text>
</comment>
<protein>
    <submittedName>
        <fullName evidence="2">Peptidoglycan-binding LysM</fullName>
    </submittedName>
</protein>
<reference evidence="2" key="1">
    <citation type="journal article" date="2014" name="Genome Announc.">
        <title>Draft Genome Sequence of Clostridium straminisolvens Strain JCM 21531T, Isolated from a Cellulose-Degrading Bacterial Community.</title>
        <authorList>
            <person name="Yuki M."/>
            <person name="Oshima K."/>
            <person name="Suda W."/>
            <person name="Sakamoto M."/>
            <person name="Kitamura K."/>
            <person name="Iida T."/>
            <person name="Hattori M."/>
            <person name="Ohkuma M."/>
        </authorList>
    </citation>
    <scope>NUCLEOTIDE SEQUENCE [LARGE SCALE GENOMIC DNA]</scope>
    <source>
        <strain evidence="2">JCM 21531</strain>
    </source>
</reference>
<gene>
    <name evidence="2" type="ORF">JCM21531_3532</name>
</gene>
<dbReference type="InterPro" id="IPR018392">
    <property type="entry name" value="LysM"/>
</dbReference>
<evidence type="ECO:0000313" key="2">
    <source>
        <dbReference type="EMBL" id="GAE89957.1"/>
    </source>
</evidence>
<dbReference type="OrthoDB" id="1716479at2"/>
<sequence>MKKKYILKNKKRFFIFVLFLLIGLTAIVNGATNIYGYRNPSYETIVVRRGDTLWSIAEFYNKRGDIRKYIYDVMVLNNLQDCQIIEGMELKIIVE</sequence>
<evidence type="ECO:0000259" key="1">
    <source>
        <dbReference type="Pfam" id="PF01476"/>
    </source>
</evidence>
<name>W4V9U5_9FIRM</name>
<keyword evidence="3" id="KW-1185">Reference proteome</keyword>
<dbReference type="RefSeq" id="WP_038290483.1">
    <property type="nucleotide sequence ID" value="NZ_BAVR01000051.1"/>
</dbReference>
<organism evidence="2 3">
    <name type="scientific">Acetivibrio straminisolvens JCM 21531</name>
    <dbReference type="NCBI Taxonomy" id="1294263"/>
    <lineage>
        <taxon>Bacteria</taxon>
        <taxon>Bacillati</taxon>
        <taxon>Bacillota</taxon>
        <taxon>Clostridia</taxon>
        <taxon>Eubacteriales</taxon>
        <taxon>Oscillospiraceae</taxon>
        <taxon>Acetivibrio</taxon>
    </lineage>
</organism>
<dbReference type="Proteomes" id="UP000019109">
    <property type="component" value="Unassembled WGS sequence"/>
</dbReference>